<dbReference type="GO" id="GO:0016020">
    <property type="term" value="C:membrane"/>
    <property type="evidence" value="ECO:0007669"/>
    <property type="project" value="UniProtKB-SubCell"/>
</dbReference>
<dbReference type="AlphaFoldDB" id="A0A830HWH6"/>
<evidence type="ECO:0000256" key="6">
    <source>
        <dbReference type="ARBA" id="ARBA00022837"/>
    </source>
</evidence>
<keyword evidence="5" id="KW-0631">Potassium channel</keyword>
<dbReference type="SUPFAM" id="SSF51735">
    <property type="entry name" value="NAD(P)-binding Rossmann-fold domains"/>
    <property type="match status" value="1"/>
</dbReference>
<evidence type="ECO:0000256" key="1">
    <source>
        <dbReference type="ARBA" id="ARBA00004141"/>
    </source>
</evidence>
<keyword evidence="11" id="KW-0407">Ion channel</keyword>
<dbReference type="InterPro" id="IPR003148">
    <property type="entry name" value="RCK_N"/>
</dbReference>
<dbReference type="GO" id="GO:0005267">
    <property type="term" value="F:potassium channel activity"/>
    <property type="evidence" value="ECO:0007669"/>
    <property type="project" value="UniProtKB-KW"/>
</dbReference>
<dbReference type="Proteomes" id="UP000660262">
    <property type="component" value="Unassembled WGS sequence"/>
</dbReference>
<dbReference type="EMBL" id="BNJQ01000035">
    <property type="protein sequence ID" value="GHP11522.1"/>
    <property type="molecule type" value="Genomic_DNA"/>
</dbReference>
<dbReference type="PANTHER" id="PTHR10027:SF10">
    <property type="entry name" value="SLOWPOKE 2, ISOFORM D"/>
    <property type="match status" value="1"/>
</dbReference>
<comment type="caution">
    <text evidence="15">The sequence shown here is derived from an EMBL/GenBank/DDBJ whole genome shotgun (WGS) entry which is preliminary data.</text>
</comment>
<evidence type="ECO:0000259" key="14">
    <source>
        <dbReference type="Pfam" id="PF22614"/>
    </source>
</evidence>
<dbReference type="OrthoDB" id="415460at2759"/>
<feature type="region of interest" description="Disordered" evidence="12">
    <location>
        <begin position="1"/>
        <end position="59"/>
    </location>
</feature>
<feature type="compositionally biased region" description="Basic and acidic residues" evidence="12">
    <location>
        <begin position="1"/>
        <end position="17"/>
    </location>
</feature>
<evidence type="ECO:0000256" key="10">
    <source>
        <dbReference type="ARBA" id="ARBA00023136"/>
    </source>
</evidence>
<dbReference type="Pfam" id="PF22614">
    <property type="entry name" value="Slo-like_RCK"/>
    <property type="match status" value="1"/>
</dbReference>
<evidence type="ECO:0000256" key="8">
    <source>
        <dbReference type="ARBA" id="ARBA00022989"/>
    </source>
</evidence>
<keyword evidence="6" id="KW-0106">Calcium</keyword>
<dbReference type="InterPro" id="IPR048735">
    <property type="entry name" value="Slowpoke-like_C"/>
</dbReference>
<keyword evidence="9" id="KW-0406">Ion transport</keyword>
<protein>
    <recommendedName>
        <fullName evidence="17">Calcium-activated potassium channel BK alpha subunit domain-containing protein</fullName>
    </recommendedName>
</protein>
<evidence type="ECO:0008006" key="17">
    <source>
        <dbReference type="Google" id="ProtNLM"/>
    </source>
</evidence>
<dbReference type="PANTHER" id="PTHR10027">
    <property type="entry name" value="CALCIUM-ACTIVATED POTASSIUM CHANNEL ALPHA CHAIN"/>
    <property type="match status" value="1"/>
</dbReference>
<evidence type="ECO:0000256" key="7">
    <source>
        <dbReference type="ARBA" id="ARBA00022958"/>
    </source>
</evidence>
<keyword evidence="10" id="KW-0472">Membrane</keyword>
<sequence length="434" mass="48242">MDYADRDSARIDHEVARQAESGAMASPRSLARSTGGYDSPRFAPPASMDEEEYFSNDGGCSNANAKDRISAGSVNSVGGSESDRLKNVRRAGRRSSAVLRRMTTQDSKRSLPEFEALYHSRDHLPLKDALVDHVDERWEDHVILYAHVGTFAAIAHFAAPLRRKAIKTDKLQKIIVIVPEQPDSLAWSKVCKFSHIYVMIGHAYDSKVLRACRIEHAQSAVVLATSQVSTREDAEMVIDTDSIFSFQNMKRMAPDLNVVVELIDPSNVAFMIPALHWSSSENFMAPPFAAGYVYTSAMLDTIVCQSYYNPNLFSILRSLLGGSEQTVIRYNRDAANDKFYHQGYLEQIELADDHSLSRLSTYGELYDVLLKRRNRIAIGLYRDEGKGSRLPYVYTNPSRNVQLHKTDSVFVLVHVPIDSASLAAAAAADAMGAP</sequence>
<reference evidence="15" key="1">
    <citation type="submission" date="2020-10" db="EMBL/GenBank/DDBJ databases">
        <title>Unveiling of a novel bifunctional photoreceptor, Dualchrome1, isolated from a cosmopolitan green alga.</title>
        <authorList>
            <person name="Suzuki S."/>
            <person name="Kawachi M."/>
        </authorList>
    </citation>
    <scope>NUCLEOTIDE SEQUENCE</scope>
    <source>
        <strain evidence="15">NIES 2893</strain>
    </source>
</reference>
<evidence type="ECO:0000256" key="9">
    <source>
        <dbReference type="ARBA" id="ARBA00023065"/>
    </source>
</evidence>
<accession>A0A830HWH6</accession>
<feature type="domain" description="Ca2+-activated K+ channel Slowpoke-like C-terminal" evidence="13">
    <location>
        <begin position="356"/>
        <end position="413"/>
    </location>
</feature>
<evidence type="ECO:0000256" key="2">
    <source>
        <dbReference type="ARBA" id="ARBA00022448"/>
    </source>
</evidence>
<evidence type="ECO:0000259" key="13">
    <source>
        <dbReference type="Pfam" id="PF21014"/>
    </source>
</evidence>
<feature type="domain" description="RCK N-terminal" evidence="14">
    <location>
        <begin position="139"/>
        <end position="260"/>
    </location>
</feature>
<evidence type="ECO:0000313" key="16">
    <source>
        <dbReference type="Proteomes" id="UP000660262"/>
    </source>
</evidence>
<evidence type="ECO:0000256" key="11">
    <source>
        <dbReference type="ARBA" id="ARBA00023303"/>
    </source>
</evidence>
<evidence type="ECO:0000256" key="4">
    <source>
        <dbReference type="ARBA" id="ARBA00022692"/>
    </source>
</evidence>
<dbReference type="Pfam" id="PF21014">
    <property type="entry name" value="Slowpoke_C"/>
    <property type="match status" value="1"/>
</dbReference>
<gene>
    <name evidence="15" type="ORF">PPROV_001025000</name>
</gene>
<evidence type="ECO:0000256" key="5">
    <source>
        <dbReference type="ARBA" id="ARBA00022826"/>
    </source>
</evidence>
<dbReference type="InterPro" id="IPR036291">
    <property type="entry name" value="NAD(P)-bd_dom_sf"/>
</dbReference>
<name>A0A830HWH6_9CHLO</name>
<dbReference type="InterPro" id="IPR047871">
    <property type="entry name" value="K_chnl_Slo-like"/>
</dbReference>
<dbReference type="Gene3D" id="3.40.50.720">
    <property type="entry name" value="NAD(P)-binding Rossmann-like Domain"/>
    <property type="match status" value="1"/>
</dbReference>
<evidence type="ECO:0000256" key="3">
    <source>
        <dbReference type="ARBA" id="ARBA00022538"/>
    </source>
</evidence>
<proteinExistence type="predicted"/>
<keyword evidence="8" id="KW-1133">Transmembrane helix</keyword>
<evidence type="ECO:0000256" key="12">
    <source>
        <dbReference type="SAM" id="MobiDB-lite"/>
    </source>
</evidence>
<keyword evidence="16" id="KW-1185">Reference proteome</keyword>
<keyword evidence="2" id="KW-0813">Transport</keyword>
<keyword evidence="7" id="KW-0630">Potassium</keyword>
<comment type="subcellular location">
    <subcellularLocation>
        <location evidence="1">Membrane</location>
        <topology evidence="1">Multi-pass membrane protein</topology>
    </subcellularLocation>
</comment>
<evidence type="ECO:0000313" key="15">
    <source>
        <dbReference type="EMBL" id="GHP11522.1"/>
    </source>
</evidence>
<keyword evidence="4" id="KW-0812">Transmembrane</keyword>
<keyword evidence="3" id="KW-0633">Potassium transport</keyword>
<organism evidence="15 16">
    <name type="scientific">Pycnococcus provasolii</name>
    <dbReference type="NCBI Taxonomy" id="41880"/>
    <lineage>
        <taxon>Eukaryota</taxon>
        <taxon>Viridiplantae</taxon>
        <taxon>Chlorophyta</taxon>
        <taxon>Pseudoscourfieldiophyceae</taxon>
        <taxon>Pseudoscourfieldiales</taxon>
        <taxon>Pycnococcaceae</taxon>
        <taxon>Pycnococcus</taxon>
    </lineage>
</organism>